<dbReference type="EMBL" id="HBGA01106094">
    <property type="protein sequence ID" value="CAD9028331.1"/>
    <property type="molecule type" value="Transcribed_RNA"/>
</dbReference>
<evidence type="ECO:0000313" key="2">
    <source>
        <dbReference type="EMBL" id="CAD9028331.1"/>
    </source>
</evidence>
<dbReference type="AlphaFoldDB" id="A0A6U8HYW2"/>
<evidence type="ECO:0000313" key="1">
    <source>
        <dbReference type="EMBL" id="CAD9028330.1"/>
    </source>
</evidence>
<sequence length="107" mass="11934">MTRRQSDRAFLHGIATWFLGIIMNDLRPIPPFRSVLPNACSGTCTPASLQPGVSLLLWLLCQMIGISNEQGWSDHETSKFSQPVLFFFGGARGLHQDDQIREKFGNG</sequence>
<dbReference type="EMBL" id="HBGA01106095">
    <property type="protein sequence ID" value="CAD9028332.1"/>
    <property type="molecule type" value="Transcribed_RNA"/>
</dbReference>
<protein>
    <submittedName>
        <fullName evidence="3">Uncharacterized protein</fullName>
    </submittedName>
</protein>
<name>A0A6U8HYW2_9EUGL</name>
<evidence type="ECO:0000313" key="3">
    <source>
        <dbReference type="EMBL" id="CAD9028332.1"/>
    </source>
</evidence>
<accession>A0A6U8HYW2</accession>
<reference evidence="3" key="1">
    <citation type="submission" date="2021-01" db="EMBL/GenBank/DDBJ databases">
        <authorList>
            <person name="Corre E."/>
            <person name="Pelletier E."/>
            <person name="Niang G."/>
            <person name="Scheremetjew M."/>
            <person name="Finn R."/>
            <person name="Kale V."/>
            <person name="Holt S."/>
            <person name="Cochrane G."/>
            <person name="Meng A."/>
            <person name="Brown T."/>
            <person name="Cohen L."/>
        </authorList>
    </citation>
    <scope>NUCLEOTIDE SEQUENCE</scope>
    <source>
        <strain evidence="3">NIES-381</strain>
    </source>
</reference>
<dbReference type="EMBL" id="HBGA01106093">
    <property type="protein sequence ID" value="CAD9028330.1"/>
    <property type="molecule type" value="Transcribed_RNA"/>
</dbReference>
<proteinExistence type="predicted"/>
<gene>
    <name evidence="1" type="ORF">EGYM00392_LOCUS39465</name>
    <name evidence="2" type="ORF">EGYM00392_LOCUS39466</name>
    <name evidence="3" type="ORF">EGYM00392_LOCUS39467</name>
</gene>
<organism evidence="3">
    <name type="scientific">Eutreptiella gymnastica</name>
    <dbReference type="NCBI Taxonomy" id="73025"/>
    <lineage>
        <taxon>Eukaryota</taxon>
        <taxon>Discoba</taxon>
        <taxon>Euglenozoa</taxon>
        <taxon>Euglenida</taxon>
        <taxon>Spirocuta</taxon>
        <taxon>Euglenophyceae</taxon>
        <taxon>Eutreptiales</taxon>
        <taxon>Eutreptiaceae</taxon>
        <taxon>Eutreptiella</taxon>
    </lineage>
</organism>